<name>A0AAP0N5I4_LIQFO</name>
<comment type="caution">
    <text evidence="2">The sequence shown here is derived from an EMBL/GenBank/DDBJ whole genome shotgun (WGS) entry which is preliminary data.</text>
</comment>
<dbReference type="Proteomes" id="UP001415857">
    <property type="component" value="Unassembled WGS sequence"/>
</dbReference>
<dbReference type="PANTHER" id="PTHR47074:SF48">
    <property type="entry name" value="POLYNUCLEOTIDYL TRANSFERASE, RIBONUCLEASE H-LIKE SUPERFAMILY PROTEIN"/>
    <property type="match status" value="1"/>
</dbReference>
<dbReference type="GO" id="GO:0004523">
    <property type="term" value="F:RNA-DNA hybrid ribonuclease activity"/>
    <property type="evidence" value="ECO:0007669"/>
    <property type="project" value="InterPro"/>
</dbReference>
<evidence type="ECO:0000313" key="2">
    <source>
        <dbReference type="EMBL" id="KAK9266077.1"/>
    </source>
</evidence>
<sequence length="145" mass="15622">MTGRFKVNVDGALFVGISCVGFGVVVQDHEGQVVAAALKRHRGLFNATLVEAMAIRFAVDLARDLSLRVVDLGGDILEVMAARSSYTVLIIEDSLVEAAASFVSCHFSHIGKKGNEVAHGLAKYAKFVGDVFFFRMEEIPSCVSD</sequence>
<proteinExistence type="predicted"/>
<dbReference type="AlphaFoldDB" id="A0AAP0N5I4"/>
<evidence type="ECO:0000259" key="1">
    <source>
        <dbReference type="Pfam" id="PF13456"/>
    </source>
</evidence>
<feature type="domain" description="RNase H type-1" evidence="1">
    <location>
        <begin position="8"/>
        <end position="125"/>
    </location>
</feature>
<dbReference type="InterPro" id="IPR012337">
    <property type="entry name" value="RNaseH-like_sf"/>
</dbReference>
<reference evidence="2 3" key="1">
    <citation type="journal article" date="2024" name="Plant J.">
        <title>Genome sequences and population genomics reveal climatic adaptation and genomic divergence between two closely related sweetgum species.</title>
        <authorList>
            <person name="Xu W.Q."/>
            <person name="Ren C.Q."/>
            <person name="Zhang X.Y."/>
            <person name="Comes H.P."/>
            <person name="Liu X.H."/>
            <person name="Li Y.G."/>
            <person name="Kettle C.J."/>
            <person name="Jalonen R."/>
            <person name="Gaisberger H."/>
            <person name="Ma Y.Z."/>
            <person name="Qiu Y.X."/>
        </authorList>
    </citation>
    <scope>NUCLEOTIDE SEQUENCE [LARGE SCALE GENOMIC DNA]</scope>
    <source>
        <strain evidence="2">Hangzhou</strain>
    </source>
</reference>
<evidence type="ECO:0000313" key="3">
    <source>
        <dbReference type="Proteomes" id="UP001415857"/>
    </source>
</evidence>
<dbReference type="GO" id="GO:0003676">
    <property type="term" value="F:nucleic acid binding"/>
    <property type="evidence" value="ECO:0007669"/>
    <property type="project" value="InterPro"/>
</dbReference>
<dbReference type="InterPro" id="IPR036397">
    <property type="entry name" value="RNaseH_sf"/>
</dbReference>
<dbReference type="Pfam" id="PF13456">
    <property type="entry name" value="RVT_3"/>
    <property type="match status" value="1"/>
</dbReference>
<dbReference type="PANTHER" id="PTHR47074">
    <property type="entry name" value="BNAC02G40300D PROTEIN"/>
    <property type="match status" value="1"/>
</dbReference>
<dbReference type="InterPro" id="IPR044730">
    <property type="entry name" value="RNase_H-like_dom_plant"/>
</dbReference>
<organism evidence="2 3">
    <name type="scientific">Liquidambar formosana</name>
    <name type="common">Formosan gum</name>
    <dbReference type="NCBI Taxonomy" id="63359"/>
    <lineage>
        <taxon>Eukaryota</taxon>
        <taxon>Viridiplantae</taxon>
        <taxon>Streptophyta</taxon>
        <taxon>Embryophyta</taxon>
        <taxon>Tracheophyta</taxon>
        <taxon>Spermatophyta</taxon>
        <taxon>Magnoliopsida</taxon>
        <taxon>eudicotyledons</taxon>
        <taxon>Gunneridae</taxon>
        <taxon>Pentapetalae</taxon>
        <taxon>Saxifragales</taxon>
        <taxon>Altingiaceae</taxon>
        <taxon>Liquidambar</taxon>
    </lineage>
</organism>
<accession>A0AAP0N5I4</accession>
<protein>
    <recommendedName>
        <fullName evidence="1">RNase H type-1 domain-containing protein</fullName>
    </recommendedName>
</protein>
<dbReference type="EMBL" id="JBBPBK010000242">
    <property type="protein sequence ID" value="KAK9266077.1"/>
    <property type="molecule type" value="Genomic_DNA"/>
</dbReference>
<dbReference type="InterPro" id="IPR002156">
    <property type="entry name" value="RNaseH_domain"/>
</dbReference>
<gene>
    <name evidence="2" type="ORF">L1049_003539</name>
</gene>
<keyword evidence="3" id="KW-1185">Reference proteome</keyword>
<dbReference type="InterPro" id="IPR052929">
    <property type="entry name" value="RNase_H-like_EbsB-rel"/>
</dbReference>
<dbReference type="CDD" id="cd06222">
    <property type="entry name" value="RNase_H_like"/>
    <property type="match status" value="1"/>
</dbReference>
<dbReference type="Gene3D" id="3.30.420.10">
    <property type="entry name" value="Ribonuclease H-like superfamily/Ribonuclease H"/>
    <property type="match status" value="1"/>
</dbReference>
<dbReference type="SUPFAM" id="SSF53098">
    <property type="entry name" value="Ribonuclease H-like"/>
    <property type="match status" value="1"/>
</dbReference>